<evidence type="ECO:0000256" key="2">
    <source>
        <dbReference type="ARBA" id="ARBA00005189"/>
    </source>
</evidence>
<keyword evidence="6" id="KW-0808">Transferase</keyword>
<keyword evidence="7" id="KW-0319">Glycerol metabolism</keyword>
<evidence type="ECO:0000313" key="14">
    <source>
        <dbReference type="EMBL" id="MFD1548043.1"/>
    </source>
</evidence>
<dbReference type="Proteomes" id="UP001597097">
    <property type="component" value="Unassembled WGS sequence"/>
</dbReference>
<proteinExistence type="inferred from homology"/>
<sequence length="547" mass="56732">MTRSTVVGIDGSASANRAVDWAVDTLVLGGRGLGRFGGFVLGSSGMALAGHAHSPVVIVREPYSGSHGEVVAGFDGSPDAEAAPFDRGGGRSEPAAVDRASLGDVLNLAVDVGPVPMQAGACLVLEAGPGFDLDRARHLVSERVRAVPRLRQRLVPVPLGCGRPVWVDDPAFDLGHHLHVRTCPSPGDERALLDLAAEIISRRLAPARPLWSITIVTGLAGDRVGLIACFHHVLADGIGGLAVLGALVDGTSEPAEGGAQPATGQPETLLRRFPCPAPPLRRIAAEAWVSRLRALARLPHAGAVIRRAAAELGAPSRVARCSLNQPTGPHQSLATVTVRLDDVLGFAHAHGGTVNDAVLAAITGALRALLAGRGESVPELVASVPVSARTSATSDWLGNQVGVMPVRLPTAGTLSERLERTAAITRARKSTFRKRQGSAASWGSAELLAGMNRVLARVGALGWFMDHQRLIHTAVTNLRGPEQPLAFNGATVAAVIPISLARGNVSVAFSVLSYAGALTISVAADTDRTPDLPLLITALRGELAAMR</sequence>
<evidence type="ECO:0000256" key="4">
    <source>
        <dbReference type="ARBA" id="ARBA00013244"/>
    </source>
</evidence>
<dbReference type="Pfam" id="PF00582">
    <property type="entry name" value="Usp"/>
    <property type="match status" value="1"/>
</dbReference>
<gene>
    <name evidence="14" type="ORF">ACFSJ0_64230</name>
</gene>
<feature type="domain" description="O-acyltransferase WSD1 C-terminal" evidence="13">
    <location>
        <begin position="398"/>
        <end position="546"/>
    </location>
</feature>
<evidence type="ECO:0000259" key="13">
    <source>
        <dbReference type="Pfam" id="PF06974"/>
    </source>
</evidence>
<keyword evidence="5" id="KW-0444">Lipid biosynthesis</keyword>
<dbReference type="PANTHER" id="PTHR31650">
    <property type="entry name" value="O-ACYLTRANSFERASE (WSD1-LIKE) FAMILY PROTEIN"/>
    <property type="match status" value="1"/>
</dbReference>
<evidence type="ECO:0000313" key="15">
    <source>
        <dbReference type="Proteomes" id="UP001597097"/>
    </source>
</evidence>
<protein>
    <recommendedName>
        <fullName evidence="4">diacylglycerol O-acyltransferase</fullName>
        <ecNumber evidence="4">2.3.1.20</ecNumber>
    </recommendedName>
</protein>
<reference evidence="15" key="1">
    <citation type="journal article" date="2019" name="Int. J. Syst. Evol. Microbiol.">
        <title>The Global Catalogue of Microorganisms (GCM) 10K type strain sequencing project: providing services to taxonomists for standard genome sequencing and annotation.</title>
        <authorList>
            <consortium name="The Broad Institute Genomics Platform"/>
            <consortium name="The Broad Institute Genome Sequencing Center for Infectious Disease"/>
            <person name="Wu L."/>
            <person name="Ma J."/>
        </authorList>
    </citation>
    <scope>NUCLEOTIDE SEQUENCE [LARGE SCALE GENOMIC DNA]</scope>
    <source>
        <strain evidence="15">CGMCC 1.15399</strain>
    </source>
</reference>
<evidence type="ECO:0000256" key="5">
    <source>
        <dbReference type="ARBA" id="ARBA00022516"/>
    </source>
</evidence>
<evidence type="ECO:0000259" key="11">
    <source>
        <dbReference type="Pfam" id="PF00582"/>
    </source>
</evidence>
<evidence type="ECO:0000256" key="9">
    <source>
        <dbReference type="ARBA" id="ARBA00023315"/>
    </source>
</evidence>
<dbReference type="RefSeq" id="WP_219539509.1">
    <property type="nucleotide sequence ID" value="NZ_JAHKRM010000064.1"/>
</dbReference>
<comment type="similarity">
    <text evidence="3">Belongs to the long-chain O-acyltransferase family.</text>
</comment>
<evidence type="ECO:0000256" key="7">
    <source>
        <dbReference type="ARBA" id="ARBA00022798"/>
    </source>
</evidence>
<evidence type="ECO:0000256" key="6">
    <source>
        <dbReference type="ARBA" id="ARBA00022679"/>
    </source>
</evidence>
<feature type="domain" description="UspA" evidence="11">
    <location>
        <begin position="23"/>
        <end position="60"/>
    </location>
</feature>
<evidence type="ECO:0000259" key="12">
    <source>
        <dbReference type="Pfam" id="PF03007"/>
    </source>
</evidence>
<dbReference type="Pfam" id="PF06974">
    <property type="entry name" value="WS_DGAT_C"/>
    <property type="match status" value="1"/>
</dbReference>
<dbReference type="InterPro" id="IPR009721">
    <property type="entry name" value="O-acyltransferase_WSD1_C"/>
</dbReference>
<dbReference type="InterPro" id="IPR004255">
    <property type="entry name" value="O-acyltransferase_WSD1_N"/>
</dbReference>
<evidence type="ECO:0000256" key="8">
    <source>
        <dbReference type="ARBA" id="ARBA00023098"/>
    </source>
</evidence>
<comment type="caution">
    <text evidence="14">The sequence shown here is derived from an EMBL/GenBank/DDBJ whole genome shotgun (WGS) entry which is preliminary data.</text>
</comment>
<evidence type="ECO:0000256" key="3">
    <source>
        <dbReference type="ARBA" id="ARBA00009587"/>
    </source>
</evidence>
<organism evidence="14 15">
    <name type="scientific">Nonomuraea guangzhouensis</name>
    <dbReference type="NCBI Taxonomy" id="1291555"/>
    <lineage>
        <taxon>Bacteria</taxon>
        <taxon>Bacillati</taxon>
        <taxon>Actinomycetota</taxon>
        <taxon>Actinomycetes</taxon>
        <taxon>Streptosporangiales</taxon>
        <taxon>Streptosporangiaceae</taxon>
        <taxon>Nonomuraea</taxon>
    </lineage>
</organism>
<comment type="catalytic activity">
    <reaction evidence="10">
        <text>an acyl-CoA + a 1,2-diacyl-sn-glycerol = a triacyl-sn-glycerol + CoA</text>
        <dbReference type="Rhea" id="RHEA:10868"/>
        <dbReference type="ChEBI" id="CHEBI:17815"/>
        <dbReference type="ChEBI" id="CHEBI:57287"/>
        <dbReference type="ChEBI" id="CHEBI:58342"/>
        <dbReference type="ChEBI" id="CHEBI:64615"/>
        <dbReference type="EC" id="2.3.1.20"/>
    </reaction>
</comment>
<accession>A0ABW4GZU1</accession>
<dbReference type="InterPro" id="IPR045034">
    <property type="entry name" value="O-acyltransferase_WSD1-like"/>
</dbReference>
<keyword evidence="8" id="KW-0443">Lipid metabolism</keyword>
<dbReference type="Pfam" id="PF03007">
    <property type="entry name" value="WS_DGAT_cat"/>
    <property type="match status" value="1"/>
</dbReference>
<feature type="domain" description="O-acyltransferase WSD1-like N-terminal" evidence="12">
    <location>
        <begin position="109"/>
        <end position="358"/>
    </location>
</feature>
<dbReference type="PANTHER" id="PTHR31650:SF1">
    <property type="entry name" value="WAX ESTER SYNTHASE_DIACYLGLYCEROL ACYLTRANSFERASE 4-RELATED"/>
    <property type="match status" value="1"/>
</dbReference>
<comment type="pathway">
    <text evidence="1">Glycerolipid metabolism; triacylglycerol biosynthesis.</text>
</comment>
<dbReference type="EC" id="2.3.1.20" evidence="4"/>
<name>A0ABW4GZU1_9ACTN</name>
<evidence type="ECO:0000256" key="10">
    <source>
        <dbReference type="ARBA" id="ARBA00048109"/>
    </source>
</evidence>
<dbReference type="EMBL" id="JBHUCM010000096">
    <property type="protein sequence ID" value="MFD1548043.1"/>
    <property type="molecule type" value="Genomic_DNA"/>
</dbReference>
<evidence type="ECO:0000256" key="1">
    <source>
        <dbReference type="ARBA" id="ARBA00004771"/>
    </source>
</evidence>
<keyword evidence="9" id="KW-0012">Acyltransferase</keyword>
<dbReference type="InterPro" id="IPR006016">
    <property type="entry name" value="UspA"/>
</dbReference>
<keyword evidence="15" id="KW-1185">Reference proteome</keyword>
<comment type="pathway">
    <text evidence="2">Lipid metabolism.</text>
</comment>